<keyword evidence="2" id="KW-1185">Reference proteome</keyword>
<name>A0A1T4X1I5_9FIRM</name>
<accession>A0A1T4X1I5</accession>
<reference evidence="1 2" key="1">
    <citation type="submission" date="2017-02" db="EMBL/GenBank/DDBJ databases">
        <authorList>
            <person name="Peterson S.W."/>
        </authorList>
    </citation>
    <scope>NUCLEOTIDE SEQUENCE [LARGE SCALE GENOMIC DNA]</scope>
    <source>
        <strain evidence="1 2">ATCC 27749</strain>
    </source>
</reference>
<proteinExistence type="predicted"/>
<evidence type="ECO:0000313" key="1">
    <source>
        <dbReference type="EMBL" id="SKA83452.1"/>
    </source>
</evidence>
<dbReference type="EMBL" id="FUYF01000005">
    <property type="protein sequence ID" value="SKA83452.1"/>
    <property type="molecule type" value="Genomic_DNA"/>
</dbReference>
<sequence>MAKLIWGIDPLAVSRLGRTAKKPPFTKKELARIGIPAHKIPRVQEELARLTADKTLTREELGRLAEEISWLLL</sequence>
<dbReference type="Proteomes" id="UP000190286">
    <property type="component" value="Unassembled WGS sequence"/>
</dbReference>
<dbReference type="RefSeq" id="WP_078784289.1">
    <property type="nucleotide sequence ID" value="NZ_CABIYV010000008.1"/>
</dbReference>
<dbReference type="GeneID" id="93337804"/>
<gene>
    <name evidence="1" type="ORF">SAMN02745178_01329</name>
</gene>
<evidence type="ECO:0000313" key="2">
    <source>
        <dbReference type="Proteomes" id="UP000190286"/>
    </source>
</evidence>
<protein>
    <submittedName>
        <fullName evidence="1">Uncharacterized protein</fullName>
    </submittedName>
</protein>
<dbReference type="OrthoDB" id="9947344at2"/>
<organism evidence="1 2">
    <name type="scientific">Gemmiger formicilis</name>
    <dbReference type="NCBI Taxonomy" id="745368"/>
    <lineage>
        <taxon>Bacteria</taxon>
        <taxon>Bacillati</taxon>
        <taxon>Bacillota</taxon>
        <taxon>Clostridia</taxon>
        <taxon>Eubacteriales</taxon>
        <taxon>Gemmiger</taxon>
    </lineage>
</organism>
<dbReference type="AlphaFoldDB" id="A0A1T4X1I5"/>